<evidence type="ECO:0000313" key="2">
    <source>
        <dbReference type="EMBL" id="PSL51698.1"/>
    </source>
</evidence>
<dbReference type="InterPro" id="IPR046259">
    <property type="entry name" value="DUF6292"/>
</dbReference>
<dbReference type="RefSeq" id="WP_106619581.1">
    <property type="nucleotide sequence ID" value="NZ_PYAX01000018.1"/>
</dbReference>
<dbReference type="AlphaFoldDB" id="A0A2P8HZQ7"/>
<dbReference type="Pfam" id="PF19809">
    <property type="entry name" value="DUF6292"/>
    <property type="match status" value="1"/>
</dbReference>
<dbReference type="EMBL" id="PYAX01000018">
    <property type="protein sequence ID" value="PSL51698.1"/>
    <property type="molecule type" value="Genomic_DNA"/>
</dbReference>
<reference evidence="2 3" key="1">
    <citation type="submission" date="2018-03" db="EMBL/GenBank/DDBJ databases">
        <title>Genomic Encyclopedia of Type Strains, Phase III (KMG-III): the genomes of soil and plant-associated and newly described type strains.</title>
        <authorList>
            <person name="Whitman W."/>
        </authorList>
    </citation>
    <scope>NUCLEOTIDE SEQUENCE [LARGE SCALE GENOMIC DNA]</scope>
    <source>
        <strain evidence="2 3">CGMCC 4.7097</strain>
    </source>
</reference>
<keyword evidence="3" id="KW-1185">Reference proteome</keyword>
<feature type="domain" description="DUF6292" evidence="1">
    <location>
        <begin position="17"/>
        <end position="102"/>
    </location>
</feature>
<evidence type="ECO:0000313" key="3">
    <source>
        <dbReference type="Proteomes" id="UP000241118"/>
    </source>
</evidence>
<accession>A0A2P8HZQ7</accession>
<protein>
    <recommendedName>
        <fullName evidence="1">DUF6292 domain-containing protein</fullName>
    </recommendedName>
</protein>
<dbReference type="Proteomes" id="UP000241118">
    <property type="component" value="Unassembled WGS sequence"/>
</dbReference>
<dbReference type="OrthoDB" id="4190452at2"/>
<sequence>MVELDFDDALMWGLRGYVRRVTEELGLSGECSYVQAERPATAYLALEGRLPGFPDRDVALLWDEERGWSAAVETHSGEDVLVQAHFGPDVVPPPGAVARWVRGLFRGEHVPGPRSGAPRGEVTHLLAPYAAAALVPAQRGA</sequence>
<organism evidence="2 3">
    <name type="scientific">Saccharothrix carnea</name>
    <dbReference type="NCBI Taxonomy" id="1280637"/>
    <lineage>
        <taxon>Bacteria</taxon>
        <taxon>Bacillati</taxon>
        <taxon>Actinomycetota</taxon>
        <taxon>Actinomycetes</taxon>
        <taxon>Pseudonocardiales</taxon>
        <taxon>Pseudonocardiaceae</taxon>
        <taxon>Saccharothrix</taxon>
    </lineage>
</organism>
<evidence type="ECO:0000259" key="1">
    <source>
        <dbReference type="Pfam" id="PF19809"/>
    </source>
</evidence>
<proteinExistence type="predicted"/>
<comment type="caution">
    <text evidence="2">The sequence shown here is derived from an EMBL/GenBank/DDBJ whole genome shotgun (WGS) entry which is preliminary data.</text>
</comment>
<gene>
    <name evidence="2" type="ORF">B0I31_11811</name>
</gene>
<name>A0A2P8HZQ7_SACCR</name>